<evidence type="ECO:0000259" key="2">
    <source>
        <dbReference type="Pfam" id="PF19089"/>
    </source>
</evidence>
<name>A0A7G7W9H6_9BACT</name>
<reference evidence="3 4" key="1">
    <citation type="submission" date="2020-08" db="EMBL/GenBank/DDBJ databases">
        <title>Hymenobacter sp. S2-20-2 genome sequencing.</title>
        <authorList>
            <person name="Jin L."/>
        </authorList>
    </citation>
    <scope>NUCLEOTIDE SEQUENCE [LARGE SCALE GENOMIC DNA]</scope>
    <source>
        <strain evidence="3 4">S2-20-2</strain>
    </source>
</reference>
<proteinExistence type="predicted"/>
<dbReference type="EMBL" id="CP060202">
    <property type="protein sequence ID" value="QNH63019.1"/>
    <property type="molecule type" value="Genomic_DNA"/>
</dbReference>
<evidence type="ECO:0000313" key="3">
    <source>
        <dbReference type="EMBL" id="QNH63019.1"/>
    </source>
</evidence>
<feature type="signal peptide" evidence="1">
    <location>
        <begin position="1"/>
        <end position="27"/>
    </location>
</feature>
<dbReference type="AlphaFoldDB" id="A0A7G7W9H6"/>
<dbReference type="RefSeq" id="WP_185888901.1">
    <property type="nucleotide sequence ID" value="NZ_CP060202.1"/>
</dbReference>
<sequence>MLHFYSYGFRAAVMSIVGLLCVATAAAQDVPPPAAPDLLSDLERQTTDTLRRETVQATFKGTRIINGHSVETPGAGTLIFLISHRFGTLNSGAYNFFGLDQATIRLGLEYGLNDRLTVGVGRSSLEKTYDGFLKYRALRQTSGARPMPVSITLFASSAINTLRYTDGVDYTLPRRLTYTYQAMIARKFSPNLSVQLSPTVVHRNLVDTRQMHNDVVALGVAGRQKLSKRTALMLEYYYRLPTSEDPGTRNAIAAGFDIETGGHVFQLHVTNSQGMIEKHFMTQTYGNFFDGDIYFGFNVARNFTLKPRL</sequence>
<keyword evidence="4" id="KW-1185">Reference proteome</keyword>
<protein>
    <recommendedName>
        <fullName evidence="2">DUF5777 domain-containing protein</fullName>
    </recommendedName>
</protein>
<dbReference type="KEGG" id="hsk:H4317_04195"/>
<dbReference type="Proteomes" id="UP000515489">
    <property type="component" value="Chromosome"/>
</dbReference>
<gene>
    <name evidence="3" type="ORF">H4317_04195</name>
</gene>
<feature type="domain" description="DUF5777" evidence="2">
    <location>
        <begin position="59"/>
        <end position="303"/>
    </location>
</feature>
<organism evidence="3 4">
    <name type="scientific">Hymenobacter sediminicola</name>
    <dbReference type="NCBI Taxonomy" id="2761579"/>
    <lineage>
        <taxon>Bacteria</taxon>
        <taxon>Pseudomonadati</taxon>
        <taxon>Bacteroidota</taxon>
        <taxon>Cytophagia</taxon>
        <taxon>Cytophagales</taxon>
        <taxon>Hymenobacteraceae</taxon>
        <taxon>Hymenobacter</taxon>
    </lineage>
</organism>
<dbReference type="InterPro" id="IPR045916">
    <property type="entry name" value="DUF5777"/>
</dbReference>
<dbReference type="Pfam" id="PF19089">
    <property type="entry name" value="DUF5777"/>
    <property type="match status" value="1"/>
</dbReference>
<feature type="chain" id="PRO_5028894102" description="DUF5777 domain-containing protein" evidence="1">
    <location>
        <begin position="28"/>
        <end position="309"/>
    </location>
</feature>
<evidence type="ECO:0000313" key="4">
    <source>
        <dbReference type="Proteomes" id="UP000515489"/>
    </source>
</evidence>
<accession>A0A7G7W9H6</accession>
<evidence type="ECO:0000256" key="1">
    <source>
        <dbReference type="SAM" id="SignalP"/>
    </source>
</evidence>
<keyword evidence="1" id="KW-0732">Signal</keyword>